<organism evidence="2 3">
    <name type="scientific">Gymnopus androsaceus JB14</name>
    <dbReference type="NCBI Taxonomy" id="1447944"/>
    <lineage>
        <taxon>Eukaryota</taxon>
        <taxon>Fungi</taxon>
        <taxon>Dikarya</taxon>
        <taxon>Basidiomycota</taxon>
        <taxon>Agaricomycotina</taxon>
        <taxon>Agaricomycetes</taxon>
        <taxon>Agaricomycetidae</taxon>
        <taxon>Agaricales</taxon>
        <taxon>Marasmiineae</taxon>
        <taxon>Omphalotaceae</taxon>
        <taxon>Gymnopus</taxon>
    </lineage>
</organism>
<reference evidence="2" key="1">
    <citation type="journal article" date="2019" name="Environ. Microbiol.">
        <title>Fungal ecological strategies reflected in gene transcription - a case study of two litter decomposers.</title>
        <authorList>
            <person name="Barbi F."/>
            <person name="Kohler A."/>
            <person name="Barry K."/>
            <person name="Baskaran P."/>
            <person name="Daum C."/>
            <person name="Fauchery L."/>
            <person name="Ihrmark K."/>
            <person name="Kuo A."/>
            <person name="LaButti K."/>
            <person name="Lipzen A."/>
            <person name="Morin E."/>
            <person name="Grigoriev I.V."/>
            <person name="Henrissat B."/>
            <person name="Lindahl B."/>
            <person name="Martin F."/>
        </authorList>
    </citation>
    <scope>NUCLEOTIDE SEQUENCE</scope>
    <source>
        <strain evidence="2">JB14</strain>
    </source>
</reference>
<feature type="compositionally biased region" description="Polar residues" evidence="1">
    <location>
        <begin position="1"/>
        <end position="26"/>
    </location>
</feature>
<dbReference type="Proteomes" id="UP000799118">
    <property type="component" value="Unassembled WGS sequence"/>
</dbReference>
<feature type="region of interest" description="Disordered" evidence="1">
    <location>
        <begin position="1"/>
        <end position="33"/>
    </location>
</feature>
<keyword evidence="3" id="KW-1185">Reference proteome</keyword>
<evidence type="ECO:0000256" key="1">
    <source>
        <dbReference type="SAM" id="MobiDB-lite"/>
    </source>
</evidence>
<gene>
    <name evidence="2" type="ORF">BT96DRAFT_949717</name>
</gene>
<dbReference type="EMBL" id="ML769964">
    <property type="protein sequence ID" value="KAE9385605.1"/>
    <property type="molecule type" value="Genomic_DNA"/>
</dbReference>
<dbReference type="OrthoDB" id="2835657at2759"/>
<evidence type="ECO:0000313" key="3">
    <source>
        <dbReference type="Proteomes" id="UP000799118"/>
    </source>
</evidence>
<accession>A0A6A4GJZ9</accession>
<sequence length="259" mass="29754">MHGLNNQLDAFSNEETSYTVQTSPNHGRSRDRHITSVGTTQSIVTISKWTIQFSKPEAFYTIHHLERPHSLGTDHGLHSKISRNSPEISSLALEFLDCTTVFEKISRAREDSRASIEPEGIPESTRPSLRVRIIWDIMSSLPIDAQAFSSIDWDDAIHAYTFGFSAVLARIVQKILPNKDDRLTRIVISWLAFSGVTRDEMLKFRSILSRGLDSIPLVDSARKRMHETMKHVAHEVHDLLIPFHHWQCDNPRDDYWRED</sequence>
<dbReference type="AlphaFoldDB" id="A0A6A4GJZ9"/>
<evidence type="ECO:0000313" key="2">
    <source>
        <dbReference type="EMBL" id="KAE9385605.1"/>
    </source>
</evidence>
<protein>
    <submittedName>
        <fullName evidence="2">Uncharacterized protein</fullName>
    </submittedName>
</protein>
<proteinExistence type="predicted"/>
<name>A0A6A4GJZ9_9AGAR</name>